<dbReference type="Gene3D" id="3.20.20.80">
    <property type="entry name" value="Glycosidases"/>
    <property type="match status" value="1"/>
</dbReference>
<dbReference type="Pfam" id="PF00728">
    <property type="entry name" value="Glyco_hydro_20"/>
    <property type="match status" value="1"/>
</dbReference>
<organism evidence="4">
    <name type="scientific">marine metagenome</name>
    <dbReference type="NCBI Taxonomy" id="408172"/>
    <lineage>
        <taxon>unclassified sequences</taxon>
        <taxon>metagenomes</taxon>
        <taxon>ecological metagenomes</taxon>
    </lineage>
</organism>
<keyword evidence="2" id="KW-0378">Hydrolase</keyword>
<reference evidence="4" key="1">
    <citation type="submission" date="2018-05" db="EMBL/GenBank/DDBJ databases">
        <authorList>
            <person name="Lanie J.A."/>
            <person name="Ng W.-L."/>
            <person name="Kazmierczak K.M."/>
            <person name="Andrzejewski T.M."/>
            <person name="Davidsen T.M."/>
            <person name="Wayne K.J."/>
            <person name="Tettelin H."/>
            <person name="Glass J.I."/>
            <person name="Rusch D."/>
            <person name="Podicherti R."/>
            <person name="Tsui H.-C.T."/>
            <person name="Winkler M.E."/>
        </authorList>
    </citation>
    <scope>NUCLEOTIDE SEQUENCE</scope>
</reference>
<dbReference type="InterPro" id="IPR017853">
    <property type="entry name" value="GH"/>
</dbReference>
<feature type="domain" description="Glycoside hydrolase family 20 catalytic" evidence="3">
    <location>
        <begin position="28"/>
        <end position="161"/>
    </location>
</feature>
<feature type="non-terminal residue" evidence="4">
    <location>
        <position position="1"/>
    </location>
</feature>
<dbReference type="AlphaFoldDB" id="A0A383BP66"/>
<dbReference type="GO" id="GO:0005975">
    <property type="term" value="P:carbohydrate metabolic process"/>
    <property type="evidence" value="ECO:0007669"/>
    <property type="project" value="InterPro"/>
</dbReference>
<evidence type="ECO:0000313" key="4">
    <source>
        <dbReference type="EMBL" id="SVE21105.1"/>
    </source>
</evidence>
<name>A0A383BP66_9ZZZZ</name>
<gene>
    <name evidence="4" type="ORF">METZ01_LOCUS473959</name>
</gene>
<protein>
    <recommendedName>
        <fullName evidence="3">Glycoside hydrolase family 20 catalytic domain-containing protein</fullName>
    </recommendedName>
</protein>
<feature type="non-terminal residue" evidence="4">
    <location>
        <position position="245"/>
    </location>
</feature>
<sequence length="245" mass="27970">HFERWLRYPEYHQYAECPNGFTHPLSNTRSDTGSTLRPNQKSLDLLAELYGEYLPLFDGKLFNIGGDEPWELGLGWSKKKCAKKGTTQVYVDFLARINKLSNQYDRRTQFWSDIVLRQPRSLGQLPKDMIALNWGYEGDHPFKRECEHMADQGLDFYVCPGTSSWNSLTGRIDNARKNLANAARNGLNTGSCGYLVTDWGDNGHHQYLPISYPGFILAACHSWNHKAARRIDLAGAINQVFLKEP</sequence>
<proteinExistence type="inferred from homology"/>
<dbReference type="EMBL" id="UINC01201661">
    <property type="protein sequence ID" value="SVE21105.1"/>
    <property type="molecule type" value="Genomic_DNA"/>
</dbReference>
<evidence type="ECO:0000256" key="2">
    <source>
        <dbReference type="ARBA" id="ARBA00022801"/>
    </source>
</evidence>
<evidence type="ECO:0000256" key="1">
    <source>
        <dbReference type="ARBA" id="ARBA00006285"/>
    </source>
</evidence>
<dbReference type="InterPro" id="IPR015883">
    <property type="entry name" value="Glyco_hydro_20_cat"/>
</dbReference>
<comment type="similarity">
    <text evidence="1">Belongs to the glycosyl hydrolase 20 family.</text>
</comment>
<dbReference type="SUPFAM" id="SSF51445">
    <property type="entry name" value="(Trans)glycosidases"/>
    <property type="match status" value="1"/>
</dbReference>
<accession>A0A383BP66</accession>
<evidence type="ECO:0000259" key="3">
    <source>
        <dbReference type="Pfam" id="PF00728"/>
    </source>
</evidence>
<dbReference type="GO" id="GO:0004563">
    <property type="term" value="F:beta-N-acetylhexosaminidase activity"/>
    <property type="evidence" value="ECO:0007669"/>
    <property type="project" value="UniProtKB-ARBA"/>
</dbReference>